<dbReference type="InterPro" id="IPR002577">
    <property type="entry name" value="HTH_HxlR"/>
</dbReference>
<comment type="caution">
    <text evidence="5">The sequence shown here is derived from an EMBL/GenBank/DDBJ whole genome shotgun (WGS) entry which is preliminary data.</text>
</comment>
<evidence type="ECO:0000256" key="3">
    <source>
        <dbReference type="ARBA" id="ARBA00023163"/>
    </source>
</evidence>
<evidence type="ECO:0000256" key="2">
    <source>
        <dbReference type="ARBA" id="ARBA00023125"/>
    </source>
</evidence>
<keyword evidence="1" id="KW-0805">Transcription regulation</keyword>
<protein>
    <submittedName>
        <fullName evidence="5">DNA-binding HxlR family transcriptional regulator</fullName>
    </submittedName>
</protein>
<dbReference type="SUPFAM" id="SSF46785">
    <property type="entry name" value="Winged helix' DNA-binding domain"/>
    <property type="match status" value="1"/>
</dbReference>
<gene>
    <name evidence="5" type="ORF">F4556_000047</name>
</gene>
<dbReference type="Proteomes" id="UP000573327">
    <property type="component" value="Unassembled WGS sequence"/>
</dbReference>
<dbReference type="AlphaFoldDB" id="A0A7W7S6R0"/>
<accession>A0A7W7S6R0</accession>
<proteinExistence type="predicted"/>
<dbReference type="PROSITE" id="PS51118">
    <property type="entry name" value="HTH_HXLR"/>
    <property type="match status" value="1"/>
</dbReference>
<dbReference type="PANTHER" id="PTHR33204:SF29">
    <property type="entry name" value="TRANSCRIPTIONAL REGULATOR"/>
    <property type="match status" value="1"/>
</dbReference>
<evidence type="ECO:0000259" key="4">
    <source>
        <dbReference type="PROSITE" id="PS51118"/>
    </source>
</evidence>
<dbReference type="GO" id="GO:0003677">
    <property type="term" value="F:DNA binding"/>
    <property type="evidence" value="ECO:0007669"/>
    <property type="project" value="UniProtKB-KW"/>
</dbReference>
<keyword evidence="2 5" id="KW-0238">DNA-binding</keyword>
<dbReference type="Gene3D" id="1.10.10.10">
    <property type="entry name" value="Winged helix-like DNA-binding domain superfamily/Winged helix DNA-binding domain"/>
    <property type="match status" value="1"/>
</dbReference>
<evidence type="ECO:0000256" key="1">
    <source>
        <dbReference type="ARBA" id="ARBA00023015"/>
    </source>
</evidence>
<dbReference type="PANTHER" id="PTHR33204">
    <property type="entry name" value="TRANSCRIPTIONAL REGULATOR, MARR FAMILY"/>
    <property type="match status" value="1"/>
</dbReference>
<dbReference type="InterPro" id="IPR036388">
    <property type="entry name" value="WH-like_DNA-bd_sf"/>
</dbReference>
<organism evidence="5 6">
    <name type="scientific">Kitasatospora gansuensis</name>
    <dbReference type="NCBI Taxonomy" id="258050"/>
    <lineage>
        <taxon>Bacteria</taxon>
        <taxon>Bacillati</taxon>
        <taxon>Actinomycetota</taxon>
        <taxon>Actinomycetes</taxon>
        <taxon>Kitasatosporales</taxon>
        <taxon>Streptomycetaceae</taxon>
        <taxon>Kitasatospora</taxon>
    </lineage>
</organism>
<feature type="domain" description="HTH hxlR-type" evidence="4">
    <location>
        <begin position="12"/>
        <end position="110"/>
    </location>
</feature>
<keyword evidence="6" id="KW-1185">Reference proteome</keyword>
<dbReference type="EMBL" id="JACHJR010000001">
    <property type="protein sequence ID" value="MBB4944512.1"/>
    <property type="molecule type" value="Genomic_DNA"/>
</dbReference>
<dbReference type="InterPro" id="IPR036390">
    <property type="entry name" value="WH_DNA-bd_sf"/>
</dbReference>
<evidence type="ECO:0000313" key="5">
    <source>
        <dbReference type="EMBL" id="MBB4944512.1"/>
    </source>
</evidence>
<dbReference type="RefSeq" id="WP_184910518.1">
    <property type="nucleotide sequence ID" value="NZ_JACHJR010000001.1"/>
</dbReference>
<evidence type="ECO:0000313" key="6">
    <source>
        <dbReference type="Proteomes" id="UP000573327"/>
    </source>
</evidence>
<name>A0A7W7S6R0_9ACTN</name>
<keyword evidence="3" id="KW-0804">Transcription</keyword>
<sequence>MTRSQAVNPNVCGVTAAIAVIDGKWKTSLLWLLEAGPHRPAELRRRLPGLSEKVLTQALREMESDGLVHREVHDVLPLKTVYSLSDFGRRLSDALGPVSDLGYERLGRMAAEQAGQVAQVELSAS</sequence>
<reference evidence="5 6" key="1">
    <citation type="submission" date="2020-08" db="EMBL/GenBank/DDBJ databases">
        <title>Sequencing the genomes of 1000 actinobacteria strains.</title>
        <authorList>
            <person name="Klenk H.-P."/>
        </authorList>
    </citation>
    <scope>NUCLEOTIDE SEQUENCE [LARGE SCALE GENOMIC DNA]</scope>
    <source>
        <strain evidence="5 6">DSM 44786</strain>
    </source>
</reference>
<dbReference type="Pfam" id="PF01638">
    <property type="entry name" value="HxlR"/>
    <property type="match status" value="1"/>
</dbReference>